<dbReference type="Proteomes" id="UP000606974">
    <property type="component" value="Unassembled WGS sequence"/>
</dbReference>
<keyword evidence="2" id="KW-1185">Reference proteome</keyword>
<comment type="caution">
    <text evidence="1">The sequence shown here is derived from an EMBL/GenBank/DDBJ whole genome shotgun (WGS) entry which is preliminary data.</text>
</comment>
<sequence>MGLLDKAMVPFNSRGGGYTAGDRLGLVELLPVRCPFRISSAQSDNAPLSSAANGHVEFSSAHMGVSSTSITANPSRGHARGVSTLSAAFSPIAPRAKKAIGCLGAKVRLPS</sequence>
<evidence type="ECO:0000313" key="1">
    <source>
        <dbReference type="EMBL" id="KAF7504153.1"/>
    </source>
</evidence>
<organism evidence="1 2">
    <name type="scientific">Endocarpon pusillum</name>
    <dbReference type="NCBI Taxonomy" id="364733"/>
    <lineage>
        <taxon>Eukaryota</taxon>
        <taxon>Fungi</taxon>
        <taxon>Dikarya</taxon>
        <taxon>Ascomycota</taxon>
        <taxon>Pezizomycotina</taxon>
        <taxon>Eurotiomycetes</taxon>
        <taxon>Chaetothyriomycetidae</taxon>
        <taxon>Verrucariales</taxon>
        <taxon>Verrucariaceae</taxon>
        <taxon>Endocarpon</taxon>
    </lineage>
</organism>
<reference evidence="1" key="1">
    <citation type="submission" date="2020-02" db="EMBL/GenBank/DDBJ databases">
        <authorList>
            <person name="Palmer J.M."/>
        </authorList>
    </citation>
    <scope>NUCLEOTIDE SEQUENCE</scope>
    <source>
        <strain evidence="1">EPUS1.4</strain>
        <tissue evidence="1">Thallus</tissue>
    </source>
</reference>
<accession>A0A8H7A7U4</accession>
<proteinExistence type="predicted"/>
<gene>
    <name evidence="1" type="ORF">GJ744_002622</name>
</gene>
<dbReference type="EMBL" id="JAACFV010000147">
    <property type="protein sequence ID" value="KAF7504153.1"/>
    <property type="molecule type" value="Genomic_DNA"/>
</dbReference>
<dbReference type="AlphaFoldDB" id="A0A8H7A7U4"/>
<name>A0A8H7A7U4_9EURO</name>
<protein>
    <submittedName>
        <fullName evidence="1">Uncharacterized protein</fullName>
    </submittedName>
</protein>
<evidence type="ECO:0000313" key="2">
    <source>
        <dbReference type="Proteomes" id="UP000606974"/>
    </source>
</evidence>